<accession>A0AAQ3P0I9</accession>
<keyword evidence="1" id="KW-1133">Transmembrane helix</keyword>
<protein>
    <submittedName>
        <fullName evidence="2">Uncharacterized protein</fullName>
    </submittedName>
</protein>
<name>A0AAQ3P0I9_VIGMU</name>
<organism evidence="2 3">
    <name type="scientific">Vigna mungo</name>
    <name type="common">Black gram</name>
    <name type="synonym">Phaseolus mungo</name>
    <dbReference type="NCBI Taxonomy" id="3915"/>
    <lineage>
        <taxon>Eukaryota</taxon>
        <taxon>Viridiplantae</taxon>
        <taxon>Streptophyta</taxon>
        <taxon>Embryophyta</taxon>
        <taxon>Tracheophyta</taxon>
        <taxon>Spermatophyta</taxon>
        <taxon>Magnoliopsida</taxon>
        <taxon>eudicotyledons</taxon>
        <taxon>Gunneridae</taxon>
        <taxon>Pentapetalae</taxon>
        <taxon>rosids</taxon>
        <taxon>fabids</taxon>
        <taxon>Fabales</taxon>
        <taxon>Fabaceae</taxon>
        <taxon>Papilionoideae</taxon>
        <taxon>50 kb inversion clade</taxon>
        <taxon>NPAAA clade</taxon>
        <taxon>indigoferoid/millettioid clade</taxon>
        <taxon>Phaseoleae</taxon>
        <taxon>Vigna</taxon>
    </lineage>
</organism>
<evidence type="ECO:0000313" key="2">
    <source>
        <dbReference type="EMBL" id="WVZ19138.1"/>
    </source>
</evidence>
<keyword evidence="1" id="KW-0472">Membrane</keyword>
<sequence>MAHPHNFSDGARHGGGRTLAVVSAGDDSVEKFSSLAELHHEVHVLVVLVGSLELHDVGMLRKRGHDSHLAPHVLDVHGGPKLPLRDRFAGQRLLGFPVRAEVGDAELAPAQFPAQYVLIAYARPVAHWNHVLQNADRCRRPPRFVRKRVRFFLVRLLFPGAVAVARLLAIIFHHISFRTHVTVSHTAVL</sequence>
<reference evidence="2 3" key="1">
    <citation type="journal article" date="2023" name="Life. Sci Alliance">
        <title>Evolutionary insights into 3D genome organization and epigenetic landscape of Vigna mungo.</title>
        <authorList>
            <person name="Junaid A."/>
            <person name="Singh B."/>
            <person name="Bhatia S."/>
        </authorList>
    </citation>
    <scope>NUCLEOTIDE SEQUENCE [LARGE SCALE GENOMIC DNA]</scope>
    <source>
        <strain evidence="2">Urdbean</strain>
    </source>
</reference>
<feature type="transmembrane region" description="Helical" evidence="1">
    <location>
        <begin position="152"/>
        <end position="175"/>
    </location>
</feature>
<evidence type="ECO:0000313" key="3">
    <source>
        <dbReference type="Proteomes" id="UP001374535"/>
    </source>
</evidence>
<keyword evidence="1" id="KW-0812">Transmembrane</keyword>
<gene>
    <name evidence="2" type="ORF">V8G54_006460</name>
</gene>
<dbReference type="Proteomes" id="UP001374535">
    <property type="component" value="Chromosome 2"/>
</dbReference>
<proteinExistence type="predicted"/>
<dbReference type="AlphaFoldDB" id="A0AAQ3P0I9"/>
<evidence type="ECO:0000256" key="1">
    <source>
        <dbReference type="SAM" id="Phobius"/>
    </source>
</evidence>
<dbReference type="EMBL" id="CP144699">
    <property type="protein sequence ID" value="WVZ19138.1"/>
    <property type="molecule type" value="Genomic_DNA"/>
</dbReference>
<keyword evidence="3" id="KW-1185">Reference proteome</keyword>